<dbReference type="Proteomes" id="UP000033115">
    <property type="component" value="Chromosome"/>
</dbReference>
<dbReference type="PANTHER" id="PTHR31118">
    <property type="entry name" value="CYCLASE-LIKE PROTEIN 2"/>
    <property type="match status" value="1"/>
</dbReference>
<dbReference type="AlphaFoldDB" id="A0A0E3JME3"/>
<evidence type="ECO:0000313" key="1">
    <source>
        <dbReference type="EMBL" id="AKA67948.1"/>
    </source>
</evidence>
<organism evidence="1 2">
    <name type="scientific">Clostridium scatologenes</name>
    <dbReference type="NCBI Taxonomy" id="1548"/>
    <lineage>
        <taxon>Bacteria</taxon>
        <taxon>Bacillati</taxon>
        <taxon>Bacillota</taxon>
        <taxon>Clostridia</taxon>
        <taxon>Eubacteriales</taxon>
        <taxon>Clostridiaceae</taxon>
        <taxon>Clostridium</taxon>
    </lineage>
</organism>
<dbReference type="Gene3D" id="3.50.30.50">
    <property type="entry name" value="Putative cyclase"/>
    <property type="match status" value="1"/>
</dbReference>
<dbReference type="InterPro" id="IPR007325">
    <property type="entry name" value="KFase/CYL"/>
</dbReference>
<protein>
    <submittedName>
        <fullName evidence="1">Cyclase family protein</fullName>
    </submittedName>
</protein>
<keyword evidence="2" id="KW-1185">Reference proteome</keyword>
<dbReference type="EMBL" id="CP009933">
    <property type="protein sequence ID" value="AKA67948.1"/>
    <property type="molecule type" value="Genomic_DNA"/>
</dbReference>
<dbReference type="KEGG" id="csq:CSCA_0823"/>
<dbReference type="GO" id="GO:0019441">
    <property type="term" value="P:L-tryptophan catabolic process to kynurenine"/>
    <property type="evidence" value="ECO:0007669"/>
    <property type="project" value="InterPro"/>
</dbReference>
<dbReference type="SUPFAM" id="SSF102198">
    <property type="entry name" value="Putative cyclase"/>
    <property type="match status" value="1"/>
</dbReference>
<dbReference type="Pfam" id="PF04199">
    <property type="entry name" value="Cyclase"/>
    <property type="match status" value="1"/>
</dbReference>
<sequence>MNIIDLTHTISENMPVYPGTERPKLEVASTYKQNGFKETLLTMFSHTGTHMDSPAHLFFQGTTLDSFSSKQFVGKGLVIDCSDLRHGEKITMKYIEAVKEKVEKAEFILFHTGWDKYWNTSSYFGEYPYISEEITEYLLNSSKKGVGLDVIGIDPISDENLTIHKKLLSKNNIVIIENLTNLDKVGDDLFTFCALPLKFKNSDGAPVRAIAILDDNKQNFNLI</sequence>
<proteinExistence type="predicted"/>
<gene>
    <name evidence="1" type="ORF">CSCA_0823</name>
</gene>
<dbReference type="HOGENOM" id="CLU_030671_3_0_9"/>
<name>A0A0E3JME3_CLOSL</name>
<evidence type="ECO:0000313" key="2">
    <source>
        <dbReference type="Proteomes" id="UP000033115"/>
    </source>
</evidence>
<reference evidence="1 2" key="1">
    <citation type="journal article" date="2015" name="J. Biotechnol.">
        <title>Complete genome sequence of a malodorant-producing acetogen, Clostridium scatologenes ATCC 25775(T).</title>
        <authorList>
            <person name="Zhu Z."/>
            <person name="Guo T."/>
            <person name="Zheng H."/>
            <person name="Song T."/>
            <person name="Ouyang P."/>
            <person name="Xie J."/>
        </authorList>
    </citation>
    <scope>NUCLEOTIDE SEQUENCE [LARGE SCALE GENOMIC DNA]</scope>
    <source>
        <strain evidence="1 2">ATCC 25775</strain>
    </source>
</reference>
<dbReference type="GO" id="GO:0004061">
    <property type="term" value="F:arylformamidase activity"/>
    <property type="evidence" value="ECO:0007669"/>
    <property type="project" value="InterPro"/>
</dbReference>
<dbReference type="InterPro" id="IPR037175">
    <property type="entry name" value="KFase_sf"/>
</dbReference>
<dbReference type="STRING" id="1548.CSCA_0823"/>
<dbReference type="PANTHER" id="PTHR31118:SF32">
    <property type="entry name" value="KYNURENINE FORMAMIDASE"/>
    <property type="match status" value="1"/>
</dbReference>
<dbReference type="RefSeq" id="WP_029162734.1">
    <property type="nucleotide sequence ID" value="NZ_CP009933.1"/>
</dbReference>
<accession>A0A0E3JME3</accession>